<organism evidence="1 2">
    <name type="scientific">Pisolithus microcarpus 441</name>
    <dbReference type="NCBI Taxonomy" id="765257"/>
    <lineage>
        <taxon>Eukaryota</taxon>
        <taxon>Fungi</taxon>
        <taxon>Dikarya</taxon>
        <taxon>Basidiomycota</taxon>
        <taxon>Agaricomycotina</taxon>
        <taxon>Agaricomycetes</taxon>
        <taxon>Agaricomycetidae</taxon>
        <taxon>Boletales</taxon>
        <taxon>Sclerodermatineae</taxon>
        <taxon>Pisolithaceae</taxon>
        <taxon>Pisolithus</taxon>
    </lineage>
</organism>
<accession>A0A0C9YS55</accession>
<dbReference type="Proteomes" id="UP000054018">
    <property type="component" value="Unassembled WGS sequence"/>
</dbReference>
<name>A0A0C9YS55_9AGAM</name>
<protein>
    <submittedName>
        <fullName evidence="1">Uncharacterized protein</fullName>
    </submittedName>
</protein>
<reference evidence="2" key="2">
    <citation type="submission" date="2015-01" db="EMBL/GenBank/DDBJ databases">
        <title>Evolutionary Origins and Diversification of the Mycorrhizal Mutualists.</title>
        <authorList>
            <consortium name="DOE Joint Genome Institute"/>
            <consortium name="Mycorrhizal Genomics Consortium"/>
            <person name="Kohler A."/>
            <person name="Kuo A."/>
            <person name="Nagy L.G."/>
            <person name="Floudas D."/>
            <person name="Copeland A."/>
            <person name="Barry K.W."/>
            <person name="Cichocki N."/>
            <person name="Veneault-Fourrey C."/>
            <person name="LaButti K."/>
            <person name="Lindquist E.A."/>
            <person name="Lipzen A."/>
            <person name="Lundell T."/>
            <person name="Morin E."/>
            <person name="Murat C."/>
            <person name="Riley R."/>
            <person name="Ohm R."/>
            <person name="Sun H."/>
            <person name="Tunlid A."/>
            <person name="Henrissat B."/>
            <person name="Grigoriev I.V."/>
            <person name="Hibbett D.S."/>
            <person name="Martin F."/>
        </authorList>
    </citation>
    <scope>NUCLEOTIDE SEQUENCE [LARGE SCALE GENOMIC DNA]</scope>
    <source>
        <strain evidence="2">441</strain>
    </source>
</reference>
<gene>
    <name evidence="1" type="ORF">PISMIDRAFT_143235</name>
</gene>
<dbReference type="AlphaFoldDB" id="A0A0C9YS55"/>
<dbReference type="HOGENOM" id="CLU_2622915_0_0_1"/>
<proteinExistence type="predicted"/>
<sequence>MPRARGRLFRFYHLVIHNAGIKRHIFCCTIGEYNWKSIAILHHVSWDVVKVPPSISLLAPANQFATLPSCPSQFFDLR</sequence>
<keyword evidence="2" id="KW-1185">Reference proteome</keyword>
<evidence type="ECO:0000313" key="2">
    <source>
        <dbReference type="Proteomes" id="UP000054018"/>
    </source>
</evidence>
<reference evidence="1 2" key="1">
    <citation type="submission" date="2014-04" db="EMBL/GenBank/DDBJ databases">
        <authorList>
            <consortium name="DOE Joint Genome Institute"/>
            <person name="Kuo A."/>
            <person name="Kohler A."/>
            <person name="Costa M.D."/>
            <person name="Nagy L.G."/>
            <person name="Floudas D."/>
            <person name="Copeland A."/>
            <person name="Barry K.W."/>
            <person name="Cichocki N."/>
            <person name="Veneault-Fourrey C."/>
            <person name="LaButti K."/>
            <person name="Lindquist E.A."/>
            <person name="Lipzen A."/>
            <person name="Lundell T."/>
            <person name="Morin E."/>
            <person name="Murat C."/>
            <person name="Sun H."/>
            <person name="Tunlid A."/>
            <person name="Henrissat B."/>
            <person name="Grigoriev I.V."/>
            <person name="Hibbett D.S."/>
            <person name="Martin F."/>
            <person name="Nordberg H.P."/>
            <person name="Cantor M.N."/>
            <person name="Hua S.X."/>
        </authorList>
    </citation>
    <scope>NUCLEOTIDE SEQUENCE [LARGE SCALE GENOMIC DNA]</scope>
    <source>
        <strain evidence="1 2">441</strain>
    </source>
</reference>
<evidence type="ECO:0000313" key="1">
    <source>
        <dbReference type="EMBL" id="KIK27835.1"/>
    </source>
</evidence>
<dbReference type="EMBL" id="KN833694">
    <property type="protein sequence ID" value="KIK27835.1"/>
    <property type="molecule type" value="Genomic_DNA"/>
</dbReference>